<comment type="caution">
    <text evidence="1">The sequence shown here is derived from an EMBL/GenBank/DDBJ whole genome shotgun (WGS) entry which is preliminary data.</text>
</comment>
<dbReference type="AlphaFoldDB" id="A0A4Z0P7D9"/>
<keyword evidence="2" id="KW-1185">Reference proteome</keyword>
<protein>
    <recommendedName>
        <fullName evidence="3">Holliday junction resolvasome RuvABC endonuclease subunit</fullName>
    </recommendedName>
</protein>
<sequence length="146" mass="15989">MLKLRSKVVHVGIDPGVNVGFALSWAGELLQLQTLDFWSAIDELRLLAEGAQLHVYIENPNVNKPTFFKKGANSVAVRENISQKVGSNKRDAQLLIQFVERLGVKVLAMPPRKAGKITAAGFKQLTGWAQSSSQHARDAAMLVLGR</sequence>
<accession>A0A4Z0P7D9</accession>
<evidence type="ECO:0000313" key="1">
    <source>
        <dbReference type="EMBL" id="TGE08273.1"/>
    </source>
</evidence>
<organism evidence="1 2">
    <name type="scientific">Hymenobacter fodinae</name>
    <dbReference type="NCBI Taxonomy" id="2510796"/>
    <lineage>
        <taxon>Bacteria</taxon>
        <taxon>Pseudomonadati</taxon>
        <taxon>Bacteroidota</taxon>
        <taxon>Cytophagia</taxon>
        <taxon>Cytophagales</taxon>
        <taxon>Hymenobacteraceae</taxon>
        <taxon>Hymenobacter</taxon>
    </lineage>
</organism>
<reference evidence="1 2" key="1">
    <citation type="submission" date="2019-04" db="EMBL/GenBank/DDBJ databases">
        <authorList>
            <person name="Feng G."/>
            <person name="Zhang J."/>
            <person name="Zhu H."/>
        </authorList>
    </citation>
    <scope>NUCLEOTIDE SEQUENCE [LARGE SCALE GENOMIC DNA]</scope>
    <source>
        <strain evidence="1 2">92R-1</strain>
    </source>
</reference>
<proteinExistence type="predicted"/>
<dbReference type="OrthoDB" id="962841at2"/>
<name>A0A4Z0P7D9_9BACT</name>
<dbReference type="RefSeq" id="WP_135434143.1">
    <property type="nucleotide sequence ID" value="NZ_SRLA01000002.1"/>
</dbReference>
<dbReference type="Proteomes" id="UP000298337">
    <property type="component" value="Unassembled WGS sequence"/>
</dbReference>
<evidence type="ECO:0008006" key="3">
    <source>
        <dbReference type="Google" id="ProtNLM"/>
    </source>
</evidence>
<evidence type="ECO:0000313" key="2">
    <source>
        <dbReference type="Proteomes" id="UP000298337"/>
    </source>
</evidence>
<dbReference type="EMBL" id="SRLA01000002">
    <property type="protein sequence ID" value="TGE08273.1"/>
    <property type="molecule type" value="Genomic_DNA"/>
</dbReference>
<gene>
    <name evidence="1" type="ORF">EU556_11160</name>
</gene>